<evidence type="ECO:0008006" key="6">
    <source>
        <dbReference type="Google" id="ProtNLM"/>
    </source>
</evidence>
<sequence>MLPPRMKQAITDNPKKLANLIDLINLPTPLREFMGQSQTSRLGCFMRVWSYIKENNLQKMKGVKGKLLKKIKSIKPVGYLKFQDRVLQVSFSNGFVDSSPNNDNIQAPRKCSFEGTEVKKINRSCVTVQEPDVIDVEELMKDLEDDEDMGEDLDNKENIGPNMAKKNSFYLKPNPEISMRADQGLSENRVLKDSELSTPERKSTPLSEIDISSFRRPDLNSLSLFDPRLLDAFHQAVLEHIRMSEAERKNRAEENTKEEEEEEQEPPSKAPRIEKDGNDDDDDDDYDPLEEFEEKCPPGGSDSVILYTTTLRGIRKTFEGCSSIRFLLESFRVLYFERDVSMHLEFREELRMMLDGKAVPPKLFIRGRYIGGAEEVLGLHEQGKLRPLFKTVPIDRSDGPCEGCGGIRFVLCFNCNGSHKVIAEDDDVCQYHVCPNCNENGLIICPLCC</sequence>
<dbReference type="Gene3D" id="3.40.30.10">
    <property type="entry name" value="Glutaredoxin"/>
    <property type="match status" value="1"/>
</dbReference>
<dbReference type="SUPFAM" id="SSF47592">
    <property type="entry name" value="SWIB/MDM2 domain"/>
    <property type="match status" value="1"/>
</dbReference>
<feature type="domain" description="Glutaredoxin" evidence="2">
    <location>
        <begin position="304"/>
        <end position="370"/>
    </location>
</feature>
<accession>A0A7J6I0W9</accession>
<evidence type="ECO:0000259" key="2">
    <source>
        <dbReference type="Pfam" id="PF00462"/>
    </source>
</evidence>
<name>A0A7J6I0W9_CANSA</name>
<organism evidence="4 5">
    <name type="scientific">Cannabis sativa</name>
    <name type="common">Hemp</name>
    <name type="synonym">Marijuana</name>
    <dbReference type="NCBI Taxonomy" id="3483"/>
    <lineage>
        <taxon>Eukaryota</taxon>
        <taxon>Viridiplantae</taxon>
        <taxon>Streptophyta</taxon>
        <taxon>Embryophyta</taxon>
        <taxon>Tracheophyta</taxon>
        <taxon>Spermatophyta</taxon>
        <taxon>Magnoliopsida</taxon>
        <taxon>eudicotyledons</taxon>
        <taxon>Gunneridae</taxon>
        <taxon>Pentapetalae</taxon>
        <taxon>rosids</taxon>
        <taxon>fabids</taxon>
        <taxon>Rosales</taxon>
        <taxon>Cannabaceae</taxon>
        <taxon>Cannabis</taxon>
    </lineage>
</organism>
<dbReference type="PROSITE" id="PS51354">
    <property type="entry name" value="GLUTAREDOXIN_2"/>
    <property type="match status" value="1"/>
</dbReference>
<dbReference type="SUPFAM" id="SSF52833">
    <property type="entry name" value="Thioredoxin-like"/>
    <property type="match status" value="1"/>
</dbReference>
<feature type="region of interest" description="Disordered" evidence="1">
    <location>
        <begin position="247"/>
        <end position="298"/>
    </location>
</feature>
<reference evidence="4 5" key="1">
    <citation type="journal article" date="2020" name="bioRxiv">
        <title>Sequence and annotation of 42 cannabis genomes reveals extensive copy number variation in cannabinoid synthesis and pathogen resistance genes.</title>
        <authorList>
            <person name="Mckernan K.J."/>
            <person name="Helbert Y."/>
            <person name="Kane L.T."/>
            <person name="Ebling H."/>
            <person name="Zhang L."/>
            <person name="Liu B."/>
            <person name="Eaton Z."/>
            <person name="Mclaughlin S."/>
            <person name="Kingan S."/>
            <person name="Baybayan P."/>
            <person name="Concepcion G."/>
            <person name="Jordan M."/>
            <person name="Riva A."/>
            <person name="Barbazuk W."/>
            <person name="Harkins T."/>
        </authorList>
    </citation>
    <scope>NUCLEOTIDE SEQUENCE [LARGE SCALE GENOMIC DNA]</scope>
    <source>
        <strain evidence="5">cv. Jamaican Lion 4</strain>
        <tissue evidence="4">Leaf</tissue>
    </source>
</reference>
<dbReference type="AlphaFoldDB" id="A0A7J6I0W9"/>
<dbReference type="CDD" id="cd03031">
    <property type="entry name" value="GRX_GRX_like"/>
    <property type="match status" value="1"/>
</dbReference>
<dbReference type="EMBL" id="JAATIQ010000013">
    <property type="protein sequence ID" value="KAF4401217.1"/>
    <property type="molecule type" value="Genomic_DNA"/>
</dbReference>
<feature type="domain" description="DM2" evidence="3">
    <location>
        <begin position="24"/>
        <end position="60"/>
    </location>
</feature>
<dbReference type="InterPro" id="IPR036885">
    <property type="entry name" value="SWIB_MDM2_dom_sf"/>
</dbReference>
<evidence type="ECO:0000259" key="3">
    <source>
        <dbReference type="Pfam" id="PF02201"/>
    </source>
</evidence>
<dbReference type="Proteomes" id="UP000583929">
    <property type="component" value="Unassembled WGS sequence"/>
</dbReference>
<dbReference type="Pfam" id="PF00462">
    <property type="entry name" value="Glutaredoxin"/>
    <property type="match status" value="1"/>
</dbReference>
<dbReference type="Pfam" id="PF02201">
    <property type="entry name" value="SWIB"/>
    <property type="match status" value="1"/>
</dbReference>
<dbReference type="Gene3D" id="1.10.245.10">
    <property type="entry name" value="SWIB/MDM2 domain"/>
    <property type="match status" value="1"/>
</dbReference>
<proteinExistence type="predicted"/>
<dbReference type="PANTHER" id="PTHR45669:SF28">
    <property type="entry name" value="GLUTAREDOXIN DOMAIN-CONTAINING PROTEIN"/>
    <property type="match status" value="1"/>
</dbReference>
<feature type="compositionally biased region" description="Acidic residues" evidence="1">
    <location>
        <begin position="256"/>
        <end position="265"/>
    </location>
</feature>
<dbReference type="InterPro" id="IPR036249">
    <property type="entry name" value="Thioredoxin-like_sf"/>
</dbReference>
<dbReference type="Pfam" id="PF23733">
    <property type="entry name" value="GRXCR1-2_C"/>
    <property type="match status" value="1"/>
</dbReference>
<dbReference type="InterPro" id="IPR002109">
    <property type="entry name" value="Glutaredoxin"/>
</dbReference>
<gene>
    <name evidence="4" type="ORF">G4B88_014058</name>
</gene>
<dbReference type="PANTHER" id="PTHR45669">
    <property type="entry name" value="GLUTAREDOXIN DOMAIN-CONTAINING CYSTEINE-RICH PROTEIN CG12206-RELATED"/>
    <property type="match status" value="1"/>
</dbReference>
<evidence type="ECO:0000313" key="4">
    <source>
        <dbReference type="EMBL" id="KAF4401217.1"/>
    </source>
</evidence>
<comment type="caution">
    <text evidence="4">The sequence shown here is derived from an EMBL/GenBank/DDBJ whole genome shotgun (WGS) entry which is preliminary data.</text>
</comment>
<feature type="compositionally biased region" description="Acidic residues" evidence="1">
    <location>
        <begin position="277"/>
        <end position="293"/>
    </location>
</feature>
<evidence type="ECO:0000256" key="1">
    <source>
        <dbReference type="SAM" id="MobiDB-lite"/>
    </source>
</evidence>
<feature type="region of interest" description="Disordered" evidence="1">
    <location>
        <begin position="147"/>
        <end position="209"/>
    </location>
</feature>
<evidence type="ECO:0000313" key="5">
    <source>
        <dbReference type="Proteomes" id="UP000583929"/>
    </source>
</evidence>
<protein>
    <recommendedName>
        <fullName evidence="6">Glutaredoxin domain-containing protein</fullName>
    </recommendedName>
</protein>
<feature type="compositionally biased region" description="Basic and acidic residues" evidence="1">
    <location>
        <begin position="189"/>
        <end position="203"/>
    </location>
</feature>
<keyword evidence="5" id="KW-1185">Reference proteome</keyword>
<dbReference type="InterPro" id="IPR003121">
    <property type="entry name" value="SWIB_MDM2_domain"/>
</dbReference>
<dbReference type="CDD" id="cd10567">
    <property type="entry name" value="SWIB-MDM2_like"/>
    <property type="match status" value="1"/>
</dbReference>